<dbReference type="eggNOG" id="ENOG5032P7X">
    <property type="taxonomic scope" value="Bacteria"/>
</dbReference>
<proteinExistence type="predicted"/>
<organism evidence="2 3">
    <name type="scientific">Corynebacterium efficiens (strain DSM 44549 / YS-314 / AJ 12310 / JCM 11189 / NBRC 100395)</name>
    <dbReference type="NCBI Taxonomy" id="196164"/>
    <lineage>
        <taxon>Bacteria</taxon>
        <taxon>Bacillati</taxon>
        <taxon>Actinomycetota</taxon>
        <taxon>Actinomycetes</taxon>
        <taxon>Mycobacteriales</taxon>
        <taxon>Corynebacteriaceae</taxon>
        <taxon>Corynebacterium</taxon>
    </lineage>
</organism>
<dbReference type="KEGG" id="cef:CE0858"/>
<evidence type="ECO:0000313" key="2">
    <source>
        <dbReference type="EMBL" id="BAC17668.1"/>
    </source>
</evidence>
<reference evidence="2 3" key="1">
    <citation type="journal article" date="2003" name="Genome Res.">
        <title>Comparative complete genome sequence analysis of the amino acid replacements responsible for the thermostability of Corynebacterium efficiens.</title>
        <authorList>
            <person name="Nishio Y."/>
            <person name="Nakamura Y."/>
            <person name="Kawarabayasi Y."/>
            <person name="Usuda Y."/>
            <person name="Kimura E."/>
            <person name="Sugimoto S."/>
            <person name="Matsui K."/>
            <person name="Yamagishi A."/>
            <person name="Kikuchi H."/>
            <person name="Ikeo K."/>
            <person name="Gojobori T."/>
        </authorList>
    </citation>
    <scope>NUCLEOTIDE SEQUENCE [LARGE SCALE GENOMIC DNA]</scope>
    <source>
        <strain evidence="3">DSM 44549 / YS-314 / AJ 12310 / JCM 11189 / NBRC 100395</strain>
    </source>
</reference>
<dbReference type="Proteomes" id="UP000001409">
    <property type="component" value="Chromosome"/>
</dbReference>
<name>Q8FRA3_COREF</name>
<accession>Q8FRA3</accession>
<dbReference type="OrthoDB" id="4428082at2"/>
<keyword evidence="3" id="KW-1185">Reference proteome</keyword>
<dbReference type="HOGENOM" id="CLU_1022021_0_0_11"/>
<feature type="region of interest" description="Disordered" evidence="1">
    <location>
        <begin position="247"/>
        <end position="272"/>
    </location>
</feature>
<dbReference type="EMBL" id="BA000035">
    <property type="protein sequence ID" value="BAC17668.1"/>
    <property type="molecule type" value="Genomic_DNA"/>
</dbReference>
<dbReference type="RefSeq" id="WP_011075172.1">
    <property type="nucleotide sequence ID" value="NC_004369.1"/>
</dbReference>
<dbReference type="STRING" id="196164.gene:10741262"/>
<evidence type="ECO:0000256" key="1">
    <source>
        <dbReference type="SAM" id="MobiDB-lite"/>
    </source>
</evidence>
<protein>
    <submittedName>
        <fullName evidence="2">Uncharacterized protein</fullName>
    </submittedName>
</protein>
<sequence length="272" mass="29582">MSVDPTRRTYAPVPSHGFQDLGAAVGGIFHGLIEGIGRILGGAVDLGVGVLSWIVDGVTSLLGGIADAIRGVLPGGSPWTPVQDAFRDQQLDLKNRTDLIPIGYCAAYMDRNVNLEWSGGERRLPFRAQLGPAQGAHVDEERERIVFDITGTWTIHVLTSYNGTIFTGDPRVHIDIFVRNPDGTLYSRWRVRDAPGDEEGSLTCSKPVVIDEPGMWVDVVCRSGRWRWWPGGTRYSGLAVVRSALGTDHRGTDEVPDEPAPPEPDPPVTPDP</sequence>
<feature type="compositionally biased region" description="Pro residues" evidence="1">
    <location>
        <begin position="258"/>
        <end position="272"/>
    </location>
</feature>
<dbReference type="AlphaFoldDB" id="Q8FRA3"/>
<evidence type="ECO:0000313" key="3">
    <source>
        <dbReference type="Proteomes" id="UP000001409"/>
    </source>
</evidence>